<keyword evidence="1" id="KW-0812">Transmembrane</keyword>
<organism evidence="2 3">
    <name type="scientific">Bacillus licheniformis</name>
    <dbReference type="NCBI Taxonomy" id="1402"/>
    <lineage>
        <taxon>Bacteria</taxon>
        <taxon>Bacillati</taxon>
        <taxon>Bacillota</taxon>
        <taxon>Bacilli</taxon>
        <taxon>Bacillales</taxon>
        <taxon>Bacillaceae</taxon>
        <taxon>Bacillus</taxon>
    </lineage>
</organism>
<dbReference type="EMBL" id="NILC01000001">
    <property type="protein sequence ID" value="TWL34123.1"/>
    <property type="molecule type" value="Genomic_DNA"/>
</dbReference>
<comment type="caution">
    <text evidence="2">The sequence shown here is derived from an EMBL/GenBank/DDBJ whole genome shotgun (WGS) entry which is preliminary data.</text>
</comment>
<keyword evidence="1" id="KW-0472">Membrane</keyword>
<evidence type="ECO:0000313" key="2">
    <source>
        <dbReference type="EMBL" id="TWL34123.1"/>
    </source>
</evidence>
<dbReference type="AlphaFoldDB" id="A0A8B5YIY0"/>
<keyword evidence="1" id="KW-1133">Transmembrane helix</keyword>
<evidence type="ECO:0000256" key="1">
    <source>
        <dbReference type="SAM" id="Phobius"/>
    </source>
</evidence>
<name>A0A8B5YIY0_BACLI</name>
<gene>
    <name evidence="2" type="ORF">CHCC16736_1903</name>
</gene>
<evidence type="ECO:0000313" key="3">
    <source>
        <dbReference type="Proteomes" id="UP000435910"/>
    </source>
</evidence>
<reference evidence="2 3" key="1">
    <citation type="submission" date="2019-06" db="EMBL/GenBank/DDBJ databases">
        <title>Genome sequence analysis of &gt;100 Bacillus licheniformis strains suggests intrinsic resistance to this species.</title>
        <authorList>
            <person name="Wels M."/>
            <person name="Siezen R.J."/>
            <person name="Johansen E."/>
            <person name="Stuer-Lauridsen B."/>
            <person name="Bjerre K."/>
            <person name="Nielsen B.K.K."/>
        </authorList>
    </citation>
    <scope>NUCLEOTIDE SEQUENCE [LARGE SCALE GENOMIC DNA]</scope>
    <source>
        <strain evidence="2 3">BAC-16736</strain>
    </source>
</reference>
<accession>A0A8B5YIY0</accession>
<sequence length="54" mass="6405">MAQLTSIYRFLVVLTVLFTFNYVFLKKYGAEIFLVAKVFFKQKNPLKQGERAHF</sequence>
<feature type="transmembrane region" description="Helical" evidence="1">
    <location>
        <begin position="6"/>
        <end position="25"/>
    </location>
</feature>
<protein>
    <submittedName>
        <fullName evidence="2">Uncharacterized protein</fullName>
    </submittedName>
</protein>
<proteinExistence type="predicted"/>
<dbReference type="Proteomes" id="UP000435910">
    <property type="component" value="Unassembled WGS sequence"/>
</dbReference>